<evidence type="ECO:0000313" key="2">
    <source>
        <dbReference type="EMBL" id="CAI9943180.1"/>
    </source>
</evidence>
<evidence type="ECO:0000313" key="4">
    <source>
        <dbReference type="EMBL" id="CAL6023858.1"/>
    </source>
</evidence>
<dbReference type="Proteomes" id="UP001642409">
    <property type="component" value="Unassembled WGS sequence"/>
</dbReference>
<protein>
    <submittedName>
        <fullName evidence="3">SANT/Myb domain</fullName>
    </submittedName>
    <submittedName>
        <fullName evidence="4">SANT/Myb_domain</fullName>
    </submittedName>
</protein>
<dbReference type="CDD" id="cd00167">
    <property type="entry name" value="SANT"/>
    <property type="match status" value="1"/>
</dbReference>
<dbReference type="AlphaFoldDB" id="A0AA86QJ66"/>
<name>A0AA86QJ66_9EUKA</name>
<organism evidence="3">
    <name type="scientific">Hexamita inflata</name>
    <dbReference type="NCBI Taxonomy" id="28002"/>
    <lineage>
        <taxon>Eukaryota</taxon>
        <taxon>Metamonada</taxon>
        <taxon>Diplomonadida</taxon>
        <taxon>Hexamitidae</taxon>
        <taxon>Hexamitinae</taxon>
        <taxon>Hexamita</taxon>
    </lineage>
</organism>
<dbReference type="PROSITE" id="PS51294">
    <property type="entry name" value="HTH_MYB"/>
    <property type="match status" value="1"/>
</dbReference>
<accession>A0AA86QJ66</accession>
<dbReference type="InterPro" id="IPR001005">
    <property type="entry name" value="SANT/Myb"/>
</dbReference>
<sequence>MNFHPCQPFSTSRTTQYWTDYEEQLFQTLFKQYQRKFKKYVPYFNRTYDQIRSHYYNMLKKQKRQSQQRNKSVLQIKELIEKIVNTGEVDELSFADQFG</sequence>
<dbReference type="EMBL" id="CATOUU010000713">
    <property type="protein sequence ID" value="CAI9943180.1"/>
    <property type="molecule type" value="Genomic_DNA"/>
</dbReference>
<dbReference type="EMBL" id="CAXDID020000094">
    <property type="protein sequence ID" value="CAL6023858.1"/>
    <property type="molecule type" value="Genomic_DNA"/>
</dbReference>
<evidence type="ECO:0000313" key="6">
    <source>
        <dbReference type="Proteomes" id="UP001642409"/>
    </source>
</evidence>
<comment type="caution">
    <text evidence="3">The sequence shown here is derived from an EMBL/GenBank/DDBJ whole genome shotgun (WGS) entry which is preliminary data.</text>
</comment>
<reference evidence="3" key="1">
    <citation type="submission" date="2023-06" db="EMBL/GenBank/DDBJ databases">
        <authorList>
            <person name="Kurt Z."/>
        </authorList>
    </citation>
    <scope>NUCLEOTIDE SEQUENCE</scope>
</reference>
<feature type="domain" description="HTH myb-type" evidence="1">
    <location>
        <begin position="18"/>
        <end position="63"/>
    </location>
</feature>
<evidence type="ECO:0000313" key="5">
    <source>
        <dbReference type="EMBL" id="CAL6097173.1"/>
    </source>
</evidence>
<evidence type="ECO:0000259" key="1">
    <source>
        <dbReference type="PROSITE" id="PS51294"/>
    </source>
</evidence>
<dbReference type="Pfam" id="PF00249">
    <property type="entry name" value="Myb_DNA-binding"/>
    <property type="match status" value="1"/>
</dbReference>
<proteinExistence type="predicted"/>
<evidence type="ECO:0000313" key="3">
    <source>
        <dbReference type="EMBL" id="CAI9954587.1"/>
    </source>
</evidence>
<dbReference type="SUPFAM" id="SSF46689">
    <property type="entry name" value="Homeodomain-like"/>
    <property type="match status" value="1"/>
</dbReference>
<keyword evidence="6" id="KW-1185">Reference proteome</keyword>
<dbReference type="InterPro" id="IPR009057">
    <property type="entry name" value="Homeodomain-like_sf"/>
</dbReference>
<dbReference type="SMART" id="SM00717">
    <property type="entry name" value="SANT"/>
    <property type="match status" value="1"/>
</dbReference>
<gene>
    <name evidence="4" type="ORF">HINF_LOCUS29338</name>
    <name evidence="2" type="ORF">HINF_LOCUS30825</name>
    <name evidence="3" type="ORF">HINF_LOCUS42232</name>
    <name evidence="5" type="ORF">HINF_LOCUS68782</name>
</gene>
<reference evidence="4 6" key="2">
    <citation type="submission" date="2024-07" db="EMBL/GenBank/DDBJ databases">
        <authorList>
            <person name="Akdeniz Z."/>
        </authorList>
    </citation>
    <scope>NUCLEOTIDE SEQUENCE [LARGE SCALE GENOMIC DNA]</scope>
</reference>
<dbReference type="EMBL" id="CATOUU010000849">
    <property type="protein sequence ID" value="CAI9954587.1"/>
    <property type="molecule type" value="Genomic_DNA"/>
</dbReference>
<dbReference type="InterPro" id="IPR017930">
    <property type="entry name" value="Myb_dom"/>
</dbReference>
<dbReference type="EMBL" id="CAXDID020000492">
    <property type="protein sequence ID" value="CAL6097173.1"/>
    <property type="molecule type" value="Genomic_DNA"/>
</dbReference>
<dbReference type="Gene3D" id="1.10.10.60">
    <property type="entry name" value="Homeodomain-like"/>
    <property type="match status" value="1"/>
</dbReference>